<sequence length="492" mass="56664">MKTKLKSLILTTLALLLAMVSCDTPEKRYERARTLYEEGTGLRQQRLSEEAAECFLQALNILGKGATDEKTILLEGQLKDNLGAMYNKHGLFEDALAMHREAIECFRQVNDSVEVMTAMRNCGRVAKMLEQFNQAKHYYDTAFSIVTLLNDKPMQSDIYLEMGRDYYLPVGNYPEAMTCVRRALEGELDDNNTDIANMTMGVLYYYTKNYEEAKPYLNAALRSERAGLKMSVYQTLYAIAYNEGDLVKAMEYQDLFTQSMMQSDKEHASDNLQRLKAEYELKAQKSEMELLLRNRSLKLWLIIAAAVIAMLVIALIVRKKVSDHKLAMEQFRSQVERDQNRIHELVSDMENLIRTNDDLRRDRQTLSQKDLLMTSKIMGRNKVYTTAQGLGEQVTADSMSFNLSDDDWADFISLTDLVYDGFSQRLLELYPKLGKWDVRICCLSKNGFSNQVISILLDTQTESYYKRKTRIKQMKMNLGEDTRSFEEIVNAV</sequence>
<protein>
    <submittedName>
        <fullName evidence="6">TPR-repeat-containing protein</fullName>
    </submittedName>
</protein>
<evidence type="ECO:0000313" key="6">
    <source>
        <dbReference type="EMBL" id="ACM91098.1"/>
    </source>
</evidence>
<keyword evidence="4" id="KW-0812">Transmembrane</keyword>
<reference evidence="6" key="1">
    <citation type="journal article" date="2009" name="Biochem. Biophys. Res. Commun.">
        <title>Isolation and biochemical characterization of two lipases from a metagenomic library of China Holstein cow rumen.</title>
        <authorList>
            <person name="Liu K."/>
            <person name="Wang J."/>
            <person name="Bu D."/>
            <person name="Zhao S."/>
            <person name="McSweeney C."/>
            <person name="Yu P."/>
            <person name="Li D."/>
        </authorList>
    </citation>
    <scope>NUCLEOTIDE SEQUENCE</scope>
</reference>
<dbReference type="EMBL" id="FJ529693">
    <property type="protein sequence ID" value="ACM91098.1"/>
    <property type="molecule type" value="Genomic_DNA"/>
</dbReference>
<dbReference type="SMART" id="SM00028">
    <property type="entry name" value="TPR"/>
    <property type="match status" value="5"/>
</dbReference>
<keyword evidence="3" id="KW-0175">Coiled coil</keyword>
<feature type="transmembrane region" description="Helical" evidence="4">
    <location>
        <begin position="299"/>
        <end position="317"/>
    </location>
</feature>
<dbReference type="Pfam" id="PF13424">
    <property type="entry name" value="TPR_12"/>
    <property type="match status" value="1"/>
</dbReference>
<dbReference type="InterPro" id="IPR011990">
    <property type="entry name" value="TPR-like_helical_dom_sf"/>
</dbReference>
<organism evidence="6">
    <name type="scientific">uncultured bacterium Rlip1</name>
    <dbReference type="NCBI Taxonomy" id="581114"/>
    <lineage>
        <taxon>Bacteria</taxon>
        <taxon>environmental samples</taxon>
    </lineage>
</organism>
<evidence type="ECO:0000256" key="4">
    <source>
        <dbReference type="SAM" id="Phobius"/>
    </source>
</evidence>
<evidence type="ECO:0000256" key="1">
    <source>
        <dbReference type="ARBA" id="ARBA00022737"/>
    </source>
</evidence>
<keyword evidence="4" id="KW-0472">Membrane</keyword>
<feature type="coiled-coil region" evidence="3">
    <location>
        <begin position="328"/>
        <end position="369"/>
    </location>
</feature>
<dbReference type="PANTHER" id="PTHR45641">
    <property type="entry name" value="TETRATRICOPEPTIDE REPEAT PROTEIN (AFU_ORTHOLOGUE AFUA_6G03870)"/>
    <property type="match status" value="1"/>
</dbReference>
<keyword evidence="2" id="KW-0802">TPR repeat</keyword>
<keyword evidence="1" id="KW-0677">Repeat</keyword>
<dbReference type="PROSITE" id="PS51257">
    <property type="entry name" value="PROKAR_LIPOPROTEIN"/>
    <property type="match status" value="1"/>
</dbReference>
<dbReference type="AlphaFoldDB" id="C0K068"/>
<keyword evidence="5" id="KW-0732">Signal</keyword>
<feature type="chain" id="PRO_5002899550" evidence="5">
    <location>
        <begin position="24"/>
        <end position="492"/>
    </location>
</feature>
<dbReference type="Gene3D" id="1.25.40.10">
    <property type="entry name" value="Tetratricopeptide repeat domain"/>
    <property type="match status" value="2"/>
</dbReference>
<dbReference type="Pfam" id="PF13181">
    <property type="entry name" value="TPR_8"/>
    <property type="match status" value="1"/>
</dbReference>
<evidence type="ECO:0000256" key="5">
    <source>
        <dbReference type="SAM" id="SignalP"/>
    </source>
</evidence>
<evidence type="ECO:0000256" key="2">
    <source>
        <dbReference type="ARBA" id="ARBA00022803"/>
    </source>
</evidence>
<proteinExistence type="predicted"/>
<evidence type="ECO:0000256" key="3">
    <source>
        <dbReference type="SAM" id="Coils"/>
    </source>
</evidence>
<accession>C0K068</accession>
<dbReference type="InterPro" id="IPR019734">
    <property type="entry name" value="TPR_rpt"/>
</dbReference>
<dbReference type="PANTHER" id="PTHR45641:SF19">
    <property type="entry name" value="NEPHROCYSTIN-3"/>
    <property type="match status" value="1"/>
</dbReference>
<dbReference type="SUPFAM" id="SSF48452">
    <property type="entry name" value="TPR-like"/>
    <property type="match status" value="1"/>
</dbReference>
<keyword evidence="4" id="KW-1133">Transmembrane helix</keyword>
<feature type="signal peptide" evidence="5">
    <location>
        <begin position="1"/>
        <end position="23"/>
    </location>
</feature>
<name>C0K068_9BACT</name>